<comment type="caution">
    <text evidence="5">The sequence shown here is derived from an EMBL/GenBank/DDBJ whole genome shotgun (WGS) entry which is preliminary data.</text>
</comment>
<dbReference type="Pfam" id="PF25023">
    <property type="entry name" value="TEN_YD-shell"/>
    <property type="match status" value="1"/>
</dbReference>
<organism evidence="5 6">
    <name type="scientific">Porphyromonas loveana</name>
    <dbReference type="NCBI Taxonomy" id="1884669"/>
    <lineage>
        <taxon>Bacteria</taxon>
        <taxon>Pseudomonadati</taxon>
        <taxon>Bacteroidota</taxon>
        <taxon>Bacteroidia</taxon>
        <taxon>Bacteroidales</taxon>
        <taxon>Porphyromonadaceae</taxon>
        <taxon>Porphyromonas</taxon>
    </lineage>
</organism>
<feature type="domain" description="Type VI secretion system effector TseH-like" evidence="4">
    <location>
        <begin position="265"/>
        <end position="388"/>
    </location>
</feature>
<evidence type="ECO:0000313" key="6">
    <source>
        <dbReference type="Proteomes" id="UP000245462"/>
    </source>
</evidence>
<keyword evidence="2" id="KW-0812">Transmembrane</keyword>
<reference evidence="5 6" key="1">
    <citation type="submission" date="2018-04" db="EMBL/GenBank/DDBJ databases">
        <title>Genomic Encyclopedia of Type Strains, Phase IV (KMG-IV): sequencing the most valuable type-strain genomes for metagenomic binning, comparative biology and taxonomic classification.</title>
        <authorList>
            <person name="Goeker M."/>
        </authorList>
    </citation>
    <scope>NUCLEOTIDE SEQUENCE [LARGE SCALE GENOMIC DNA]</scope>
    <source>
        <strain evidence="5 6">DSM 28520</strain>
    </source>
</reference>
<feature type="domain" description="Teneurin-like YD-shell" evidence="3">
    <location>
        <begin position="143"/>
        <end position="243"/>
    </location>
</feature>
<dbReference type="InterPro" id="IPR056823">
    <property type="entry name" value="TEN-like_YD-shell"/>
</dbReference>
<keyword evidence="1" id="KW-0677">Repeat</keyword>
<dbReference type="InterPro" id="IPR050708">
    <property type="entry name" value="T6SS_VgrG/RHS"/>
</dbReference>
<evidence type="ECO:0000259" key="4">
    <source>
        <dbReference type="Pfam" id="PF25218"/>
    </source>
</evidence>
<keyword evidence="2" id="KW-1133">Transmembrane helix</keyword>
<sequence>MSENGFTSHYFYDADGERVLKVGDGDVSFRVNGKPAGGLTAHSAFTLYVSPLFVMQSGARYSSHIYAGGERIASKVGSLSAQMLETTAAAVPDVPVDYKQKYESLLRTIDETYRTFESDYNGQNLSYEAANNTNFKGEPTPDAAVRYFYHKDHLGGSLLVTSSTGAVIQQVSYLPFGEVFLEKRNGDWSSPYLFNGKELDEETGLYYYGARYYDPRASVWLSTDPLQEKYPNVSSYCYTFNNPVRFVDPDGRDAIYIAFPKYRANGIPFTGHAGVLLIDNKTGLTKYYEYGRYDKEGKGLVRTVPVSNVVIGKDGKPTTESLNKVMKQLSDKSGHGGDIEGAYIISDKFKEMNDYAKGKMSENSDPDRKKYSILSNNCATFAEDVITQDKSVDKPSSIINSPVNIVNEYQEEGNARVQYKAKTQTTTIGVGNEKDAKVKKELAMRTKLLYLLVGLIVFIVLFIIWLFKRPCKKWERPVNVPISAVWQGGCDGGNWMKLVDIRDDTIRLRIYRDWNGKLILDADFVSENCNDLPLTKTNWSEYVDYFDGTKIYTKIQVGSCYCRLIPIFPAYYEEK</sequence>
<protein>
    <submittedName>
        <fullName evidence="5">RHS repeat-associated protein</fullName>
    </submittedName>
</protein>
<keyword evidence="2" id="KW-0472">Membrane</keyword>
<dbReference type="InterPro" id="IPR057382">
    <property type="entry name" value="TseH"/>
</dbReference>
<accession>A0A2U1F6K8</accession>
<evidence type="ECO:0000313" key="5">
    <source>
        <dbReference type="EMBL" id="PVZ07804.1"/>
    </source>
</evidence>
<proteinExistence type="predicted"/>
<dbReference type="EMBL" id="QEKY01000018">
    <property type="protein sequence ID" value="PVZ07804.1"/>
    <property type="molecule type" value="Genomic_DNA"/>
</dbReference>
<dbReference type="Proteomes" id="UP000245462">
    <property type="component" value="Unassembled WGS sequence"/>
</dbReference>
<keyword evidence="6" id="KW-1185">Reference proteome</keyword>
<dbReference type="PANTHER" id="PTHR32305">
    <property type="match status" value="1"/>
</dbReference>
<evidence type="ECO:0000256" key="2">
    <source>
        <dbReference type="SAM" id="Phobius"/>
    </source>
</evidence>
<evidence type="ECO:0000256" key="1">
    <source>
        <dbReference type="ARBA" id="ARBA00022737"/>
    </source>
</evidence>
<dbReference type="InterPro" id="IPR022385">
    <property type="entry name" value="Rhs_assc_core"/>
</dbReference>
<name>A0A2U1F6K8_9PORP</name>
<dbReference type="PANTHER" id="PTHR32305:SF15">
    <property type="entry name" value="PROTEIN RHSA-RELATED"/>
    <property type="match status" value="1"/>
</dbReference>
<gene>
    <name evidence="5" type="ORF">C7382_11823</name>
</gene>
<evidence type="ECO:0000259" key="3">
    <source>
        <dbReference type="Pfam" id="PF25023"/>
    </source>
</evidence>
<dbReference type="NCBIfam" id="TIGR03696">
    <property type="entry name" value="Rhs_assc_core"/>
    <property type="match status" value="1"/>
</dbReference>
<dbReference type="Pfam" id="PF25218">
    <property type="entry name" value="TseH"/>
    <property type="match status" value="1"/>
</dbReference>
<dbReference type="Gene3D" id="2.180.10.10">
    <property type="entry name" value="RHS repeat-associated core"/>
    <property type="match status" value="1"/>
</dbReference>
<feature type="transmembrane region" description="Helical" evidence="2">
    <location>
        <begin position="448"/>
        <end position="467"/>
    </location>
</feature>
<dbReference type="AlphaFoldDB" id="A0A2U1F6K8"/>